<proteinExistence type="inferred from homology"/>
<keyword evidence="4 6" id="KW-0067">ATP-binding</keyword>
<evidence type="ECO:0000259" key="5">
    <source>
        <dbReference type="PROSITE" id="PS50893"/>
    </source>
</evidence>
<dbReference type="SMART" id="SM00382">
    <property type="entry name" value="AAA"/>
    <property type="match status" value="1"/>
</dbReference>
<dbReference type="Pfam" id="PF00005">
    <property type="entry name" value="ABC_tran"/>
    <property type="match status" value="1"/>
</dbReference>
<comment type="similarity">
    <text evidence="1">Belongs to the ABC transporter superfamily.</text>
</comment>
<evidence type="ECO:0000313" key="7">
    <source>
        <dbReference type="Proteomes" id="UP000342249"/>
    </source>
</evidence>
<dbReference type="PROSITE" id="PS50893">
    <property type="entry name" value="ABC_TRANSPORTER_2"/>
    <property type="match status" value="1"/>
</dbReference>
<feature type="domain" description="ABC transporter" evidence="5">
    <location>
        <begin position="4"/>
        <end position="245"/>
    </location>
</feature>
<organism evidence="6 7">
    <name type="scientific">Clostridium estertheticum</name>
    <dbReference type="NCBI Taxonomy" id="238834"/>
    <lineage>
        <taxon>Bacteria</taxon>
        <taxon>Bacillati</taxon>
        <taxon>Bacillota</taxon>
        <taxon>Clostridia</taxon>
        <taxon>Eubacteriales</taxon>
        <taxon>Clostridiaceae</taxon>
        <taxon>Clostridium</taxon>
    </lineage>
</organism>
<dbReference type="Gene3D" id="3.40.50.300">
    <property type="entry name" value="P-loop containing nucleotide triphosphate hydrolases"/>
    <property type="match status" value="1"/>
</dbReference>
<dbReference type="GO" id="GO:0005524">
    <property type="term" value="F:ATP binding"/>
    <property type="evidence" value="ECO:0007669"/>
    <property type="project" value="UniProtKB-KW"/>
</dbReference>
<dbReference type="SUPFAM" id="SSF52540">
    <property type="entry name" value="P-loop containing nucleoside triphosphate hydrolases"/>
    <property type="match status" value="1"/>
</dbReference>
<dbReference type="GO" id="GO:0022857">
    <property type="term" value="F:transmembrane transporter activity"/>
    <property type="evidence" value="ECO:0007669"/>
    <property type="project" value="UniProtKB-ARBA"/>
</dbReference>
<dbReference type="EMBL" id="SPSF01000042">
    <property type="protein sequence ID" value="MPQ63886.1"/>
    <property type="molecule type" value="Genomic_DNA"/>
</dbReference>
<keyword evidence="3" id="KW-0547">Nucleotide-binding</keyword>
<dbReference type="PANTHER" id="PTHR42798:SF7">
    <property type="entry name" value="ALPHA-D-RIBOSE 1-METHYLPHOSPHONATE 5-TRIPHOSPHATE SYNTHASE SUBUNIT PHNL"/>
    <property type="match status" value="1"/>
</dbReference>
<evidence type="ECO:0000256" key="4">
    <source>
        <dbReference type="ARBA" id="ARBA00022840"/>
    </source>
</evidence>
<dbReference type="FunFam" id="3.40.50.300:FF:000032">
    <property type="entry name" value="Export ABC transporter ATP-binding protein"/>
    <property type="match status" value="1"/>
</dbReference>
<dbReference type="RefSeq" id="WP_152753282.1">
    <property type="nucleotide sequence ID" value="NZ_CP077628.1"/>
</dbReference>
<dbReference type="PANTHER" id="PTHR42798">
    <property type="entry name" value="LIPOPROTEIN-RELEASING SYSTEM ATP-BINDING PROTEIN LOLD"/>
    <property type="match status" value="1"/>
</dbReference>
<keyword evidence="2" id="KW-0813">Transport</keyword>
<comment type="caution">
    <text evidence="6">The sequence shown here is derived from an EMBL/GenBank/DDBJ whole genome shotgun (WGS) entry which is preliminary data.</text>
</comment>
<protein>
    <submittedName>
        <fullName evidence="6">ABC transporter ATP-binding protein</fullName>
    </submittedName>
</protein>
<evidence type="ECO:0000256" key="3">
    <source>
        <dbReference type="ARBA" id="ARBA00022741"/>
    </source>
</evidence>
<dbReference type="CDD" id="cd03255">
    <property type="entry name" value="ABC_MJ0796_LolCDE_FtsE"/>
    <property type="match status" value="1"/>
</dbReference>
<evidence type="ECO:0000256" key="1">
    <source>
        <dbReference type="ARBA" id="ARBA00005417"/>
    </source>
</evidence>
<sequence>MEILKGINIVKTYSSEFDDNSHNVLNGLDIEIHEGEFAAIMGSSGSGKTTLLNIFSGIDKPTTGEVEIMGVNVTNLNDNKRAIFRREKLGMIFQDFNLLEDLTLKENAVLPLLMQGKKQISIDKEVDDLFNLMNIYDIKDKYPRNVSQGQKQRAASCRALATNPRIIFADEPTGNLDSKAAKKFMNYMKLINSERKVTLLLATHDSLTASFCSRVIFIKDGNIFADIYKKEADKRFNNKILDCLVIMGGDD</sequence>
<evidence type="ECO:0000313" key="6">
    <source>
        <dbReference type="EMBL" id="MPQ63886.1"/>
    </source>
</evidence>
<accession>A0A5N7ISD4</accession>
<dbReference type="InterPro" id="IPR003593">
    <property type="entry name" value="AAA+_ATPase"/>
</dbReference>
<dbReference type="InterPro" id="IPR027417">
    <property type="entry name" value="P-loop_NTPase"/>
</dbReference>
<dbReference type="InterPro" id="IPR003439">
    <property type="entry name" value="ABC_transporter-like_ATP-bd"/>
</dbReference>
<reference evidence="6 7" key="1">
    <citation type="journal article" date="2019" name="Lett. Appl. Microbiol.">
        <title>A case of 'blown pack' spoilage of vacuum-packaged pork likely associated with Clostridium estertheticum in Canada.</title>
        <authorList>
            <person name="Zhang P."/>
            <person name="Ward P."/>
            <person name="McMullen L.M."/>
            <person name="Yang X."/>
        </authorList>
    </citation>
    <scope>NUCLEOTIDE SEQUENCE [LARGE SCALE GENOMIC DNA]</scope>
    <source>
        <strain evidence="6 7">MA19</strain>
    </source>
</reference>
<dbReference type="Proteomes" id="UP000342249">
    <property type="component" value="Unassembled WGS sequence"/>
</dbReference>
<gene>
    <name evidence="6" type="ORF">E4V82_17455</name>
</gene>
<dbReference type="GO" id="GO:0098796">
    <property type="term" value="C:membrane protein complex"/>
    <property type="evidence" value="ECO:0007669"/>
    <property type="project" value="UniProtKB-ARBA"/>
</dbReference>
<dbReference type="InterPro" id="IPR017911">
    <property type="entry name" value="MacB-like_ATP-bd"/>
</dbReference>
<dbReference type="GO" id="GO:0016887">
    <property type="term" value="F:ATP hydrolysis activity"/>
    <property type="evidence" value="ECO:0007669"/>
    <property type="project" value="InterPro"/>
</dbReference>
<name>A0A5N7ISD4_9CLOT</name>
<dbReference type="AlphaFoldDB" id="A0A5N7ISD4"/>
<evidence type="ECO:0000256" key="2">
    <source>
        <dbReference type="ARBA" id="ARBA00022448"/>
    </source>
</evidence>